<gene>
    <name evidence="2" type="ORF">EVOR1521_LOCUS10601</name>
</gene>
<name>A0AA36I9B7_9DINO</name>
<dbReference type="AlphaFoldDB" id="A0AA36I9B7"/>
<evidence type="ECO:0000256" key="1">
    <source>
        <dbReference type="SAM" id="MobiDB-lite"/>
    </source>
</evidence>
<organism evidence="2 3">
    <name type="scientific">Effrenium voratum</name>
    <dbReference type="NCBI Taxonomy" id="2562239"/>
    <lineage>
        <taxon>Eukaryota</taxon>
        <taxon>Sar</taxon>
        <taxon>Alveolata</taxon>
        <taxon>Dinophyceae</taxon>
        <taxon>Suessiales</taxon>
        <taxon>Symbiodiniaceae</taxon>
        <taxon>Effrenium</taxon>
    </lineage>
</organism>
<evidence type="ECO:0000313" key="2">
    <source>
        <dbReference type="EMBL" id="CAJ1383496.1"/>
    </source>
</evidence>
<comment type="caution">
    <text evidence="2">The sequence shown here is derived from an EMBL/GenBank/DDBJ whole genome shotgun (WGS) entry which is preliminary data.</text>
</comment>
<protein>
    <submittedName>
        <fullName evidence="2">Uncharacterized protein</fullName>
    </submittedName>
</protein>
<sequence length="145" mass="16549">EEASETREATSSGGFAEAAAAVHLELQLRSKERLRRLIRTGQVDKAKKEMLSSLPPLSDARPGDEEVANFCTKEQALERRQQGDAEEALRMMGRQRTELSKVRRTLEHALDRRRDSLRRAERLQQVKQLIGDDRLLNRSKDALLT</sequence>
<feature type="non-terminal residue" evidence="2">
    <location>
        <position position="1"/>
    </location>
</feature>
<feature type="region of interest" description="Disordered" evidence="1">
    <location>
        <begin position="45"/>
        <end position="66"/>
    </location>
</feature>
<dbReference type="EMBL" id="CAUJNA010001022">
    <property type="protein sequence ID" value="CAJ1383496.1"/>
    <property type="molecule type" value="Genomic_DNA"/>
</dbReference>
<keyword evidence="3" id="KW-1185">Reference proteome</keyword>
<evidence type="ECO:0000313" key="3">
    <source>
        <dbReference type="Proteomes" id="UP001178507"/>
    </source>
</evidence>
<accession>A0AA36I9B7</accession>
<reference evidence="2" key="1">
    <citation type="submission" date="2023-08" db="EMBL/GenBank/DDBJ databases">
        <authorList>
            <person name="Chen Y."/>
            <person name="Shah S."/>
            <person name="Dougan E. K."/>
            <person name="Thang M."/>
            <person name="Chan C."/>
        </authorList>
    </citation>
    <scope>NUCLEOTIDE SEQUENCE</scope>
</reference>
<dbReference type="Proteomes" id="UP001178507">
    <property type="component" value="Unassembled WGS sequence"/>
</dbReference>
<proteinExistence type="predicted"/>